<organism evidence="7 8">
    <name type="scientific">Lunatimonas lonarensis</name>
    <dbReference type="NCBI Taxonomy" id="1232681"/>
    <lineage>
        <taxon>Bacteria</taxon>
        <taxon>Pseudomonadati</taxon>
        <taxon>Bacteroidota</taxon>
        <taxon>Cytophagia</taxon>
        <taxon>Cytophagales</taxon>
        <taxon>Cyclobacteriaceae</taxon>
    </lineage>
</organism>
<dbReference type="GO" id="GO:0005886">
    <property type="term" value="C:plasma membrane"/>
    <property type="evidence" value="ECO:0007669"/>
    <property type="project" value="UniProtKB-SubCell"/>
</dbReference>
<keyword evidence="8" id="KW-1185">Reference proteome</keyword>
<feature type="transmembrane region" description="Helical" evidence="6">
    <location>
        <begin position="25"/>
        <end position="42"/>
    </location>
</feature>
<evidence type="ECO:0000256" key="6">
    <source>
        <dbReference type="SAM" id="Phobius"/>
    </source>
</evidence>
<dbReference type="EMBL" id="AQHR01000091">
    <property type="protein sequence ID" value="EON75939.1"/>
    <property type="molecule type" value="Genomic_DNA"/>
</dbReference>
<comment type="caution">
    <text evidence="7">The sequence shown here is derived from an EMBL/GenBank/DDBJ whole genome shotgun (WGS) entry which is preliminary data.</text>
</comment>
<dbReference type="InterPro" id="IPR005171">
    <property type="entry name" value="Cyt_c_oxidase_su4_prok"/>
</dbReference>
<evidence type="ECO:0000256" key="5">
    <source>
        <dbReference type="ARBA" id="ARBA00023136"/>
    </source>
</evidence>
<evidence type="ECO:0000313" key="8">
    <source>
        <dbReference type="Proteomes" id="UP000013909"/>
    </source>
</evidence>
<dbReference type="STRING" id="1232681.ADIS_3527"/>
<proteinExistence type="predicted"/>
<comment type="subcellular location">
    <subcellularLocation>
        <location evidence="1">Cell membrane</location>
        <topology evidence="1">Multi-pass membrane protein</topology>
    </subcellularLocation>
</comment>
<evidence type="ECO:0000256" key="2">
    <source>
        <dbReference type="ARBA" id="ARBA00022475"/>
    </source>
</evidence>
<evidence type="ECO:0000256" key="1">
    <source>
        <dbReference type="ARBA" id="ARBA00004651"/>
    </source>
</evidence>
<evidence type="ECO:0000256" key="3">
    <source>
        <dbReference type="ARBA" id="ARBA00022692"/>
    </source>
</evidence>
<dbReference type="Pfam" id="PF03626">
    <property type="entry name" value="COX4_pro"/>
    <property type="match status" value="1"/>
</dbReference>
<keyword evidence="4 6" id="KW-1133">Transmembrane helix</keyword>
<name>R7ZPI8_9BACT</name>
<keyword evidence="5 6" id="KW-0472">Membrane</keyword>
<gene>
    <name evidence="7" type="ORF">ADIS_3527</name>
</gene>
<evidence type="ECO:0000313" key="7">
    <source>
        <dbReference type="EMBL" id="EON75939.1"/>
    </source>
</evidence>
<keyword evidence="2" id="KW-1003">Cell membrane</keyword>
<protein>
    <recommendedName>
        <fullName evidence="9">Cytochrome c oxidase subunit IV</fullName>
    </recommendedName>
</protein>
<dbReference type="Proteomes" id="UP000013909">
    <property type="component" value="Unassembled WGS sequence"/>
</dbReference>
<reference evidence="7 8" key="1">
    <citation type="submission" date="2013-02" db="EMBL/GenBank/DDBJ databases">
        <title>A novel strain isolated from Lonar lake, Maharashtra, India.</title>
        <authorList>
            <person name="Singh A."/>
        </authorList>
    </citation>
    <scope>NUCLEOTIDE SEQUENCE [LARGE SCALE GENOMIC DNA]</scope>
    <source>
        <strain evidence="7 8">AK24</strain>
    </source>
</reference>
<feature type="transmembrane region" description="Helical" evidence="6">
    <location>
        <begin position="54"/>
        <end position="73"/>
    </location>
</feature>
<keyword evidence="3 6" id="KW-0812">Transmembrane</keyword>
<evidence type="ECO:0008006" key="9">
    <source>
        <dbReference type="Google" id="ProtNLM"/>
    </source>
</evidence>
<sequence length="74" mass="8099">MFLVILTVAGVLVNGFLLGRPWSTVLIMCVAFAKYLLVAFYFMELRKAHNSWKFVTVVLGGLIVLVVILVVAGG</sequence>
<evidence type="ECO:0000256" key="4">
    <source>
        <dbReference type="ARBA" id="ARBA00022989"/>
    </source>
</evidence>
<accession>R7ZPI8</accession>
<dbReference type="AlphaFoldDB" id="R7ZPI8"/>